<dbReference type="Proteomes" id="UP001597075">
    <property type="component" value="Unassembled WGS sequence"/>
</dbReference>
<keyword evidence="1" id="KW-1133">Transmembrane helix</keyword>
<evidence type="ECO:0000313" key="2">
    <source>
        <dbReference type="EMBL" id="MFD1635025.1"/>
    </source>
</evidence>
<gene>
    <name evidence="2" type="ORF">ACFSBJ_14935</name>
</gene>
<accession>A0ABD6D1D1</accession>
<keyword evidence="1" id="KW-0812">Transmembrane</keyword>
<keyword evidence="3" id="KW-1185">Reference proteome</keyword>
<evidence type="ECO:0000313" key="3">
    <source>
        <dbReference type="Proteomes" id="UP001597075"/>
    </source>
</evidence>
<dbReference type="EMBL" id="JBHUDL010000010">
    <property type="protein sequence ID" value="MFD1635025.1"/>
    <property type="molecule type" value="Genomic_DNA"/>
</dbReference>
<proteinExistence type="predicted"/>
<evidence type="ECO:0008006" key="4">
    <source>
        <dbReference type="Google" id="ProtNLM"/>
    </source>
</evidence>
<keyword evidence="1" id="KW-0472">Membrane</keyword>
<reference evidence="2 3" key="1">
    <citation type="journal article" date="2019" name="Int. J. Syst. Evol. Microbiol.">
        <title>The Global Catalogue of Microorganisms (GCM) 10K type strain sequencing project: providing services to taxonomists for standard genome sequencing and annotation.</title>
        <authorList>
            <consortium name="The Broad Institute Genomics Platform"/>
            <consortium name="The Broad Institute Genome Sequencing Center for Infectious Disease"/>
            <person name="Wu L."/>
            <person name="Ma J."/>
        </authorList>
    </citation>
    <scope>NUCLEOTIDE SEQUENCE [LARGE SCALE GENOMIC DNA]</scope>
    <source>
        <strain evidence="2 3">CGMCC 1.10594</strain>
    </source>
</reference>
<protein>
    <recommendedName>
        <fullName evidence="4">DUF2892 domain-containing protein</fullName>
    </recommendedName>
</protein>
<evidence type="ECO:0000256" key="1">
    <source>
        <dbReference type="SAM" id="Phobius"/>
    </source>
</evidence>
<feature type="transmembrane region" description="Helical" evidence="1">
    <location>
        <begin position="31"/>
        <end position="50"/>
    </location>
</feature>
<dbReference type="RefSeq" id="WP_256405252.1">
    <property type="nucleotide sequence ID" value="NZ_CP187151.1"/>
</dbReference>
<feature type="transmembrane region" description="Helical" evidence="1">
    <location>
        <begin position="7"/>
        <end position="25"/>
    </location>
</feature>
<organism evidence="2 3">
    <name type="scientific">Haloplanus ruber</name>
    <dbReference type="NCBI Taxonomy" id="869892"/>
    <lineage>
        <taxon>Archaea</taxon>
        <taxon>Methanobacteriati</taxon>
        <taxon>Methanobacteriota</taxon>
        <taxon>Stenosarchaea group</taxon>
        <taxon>Halobacteria</taxon>
        <taxon>Halobacteriales</taxon>
        <taxon>Haloferacaceae</taxon>
        <taxon>Haloplanus</taxon>
    </lineage>
</organism>
<sequence length="54" mass="5498">MDRAFRVGAALSVIGVCGYLVGVAVPFPGRAFSITAVMVGVTLVAVGEGWRTTA</sequence>
<comment type="caution">
    <text evidence="2">The sequence shown here is derived from an EMBL/GenBank/DDBJ whole genome shotgun (WGS) entry which is preliminary data.</text>
</comment>
<dbReference type="AlphaFoldDB" id="A0ABD6D1D1"/>
<name>A0ABD6D1D1_9EURY</name>